<sequence>MVVIESGGTYRHHERTLDPSSEILFALIEVEGTFDEVLAPVVRRFYFGSRSVRFGEHSVPHLFELFQNLGARKICIIGRHGSPRAARRLEAIGDRFLLPTIYT</sequence>
<dbReference type="AlphaFoldDB" id="A0A1X1TYM5"/>
<dbReference type="Proteomes" id="UP000193010">
    <property type="component" value="Unassembled WGS sequence"/>
</dbReference>
<protein>
    <submittedName>
        <fullName evidence="1">Uncharacterized protein</fullName>
    </submittedName>
</protein>
<reference evidence="1 2" key="1">
    <citation type="submission" date="2016-01" db="EMBL/GenBank/DDBJ databases">
        <title>The new phylogeny of the genus Mycobacterium.</title>
        <authorList>
            <person name="Tarcisio F."/>
            <person name="Conor M."/>
            <person name="Antonella G."/>
            <person name="Elisabetta G."/>
            <person name="Giulia F.S."/>
            <person name="Sara T."/>
            <person name="Anna F."/>
            <person name="Clotilde B."/>
            <person name="Roberto B."/>
            <person name="Veronica D.S."/>
            <person name="Fabio R."/>
            <person name="Monica P."/>
            <person name="Olivier J."/>
            <person name="Enrico T."/>
            <person name="Nicola S."/>
        </authorList>
    </citation>
    <scope>NUCLEOTIDE SEQUENCE [LARGE SCALE GENOMIC DNA]</scope>
    <source>
        <strain evidence="1 2">DSM 44852</strain>
    </source>
</reference>
<name>A0A1X1TYM5_MYCFL</name>
<dbReference type="EMBL" id="LQOV01000029">
    <property type="protein sequence ID" value="ORV49691.1"/>
    <property type="molecule type" value="Genomic_DNA"/>
</dbReference>
<organism evidence="1 2">
    <name type="scientific">Mycobacterium florentinum</name>
    <dbReference type="NCBI Taxonomy" id="292462"/>
    <lineage>
        <taxon>Bacteria</taxon>
        <taxon>Bacillati</taxon>
        <taxon>Actinomycetota</taxon>
        <taxon>Actinomycetes</taxon>
        <taxon>Mycobacteriales</taxon>
        <taxon>Mycobacteriaceae</taxon>
        <taxon>Mycobacterium</taxon>
        <taxon>Mycobacterium simiae complex</taxon>
    </lineage>
</organism>
<gene>
    <name evidence="1" type="ORF">AWC05_00785</name>
</gene>
<evidence type="ECO:0000313" key="1">
    <source>
        <dbReference type="EMBL" id="ORV49691.1"/>
    </source>
</evidence>
<accession>A0A1X1TYM5</accession>
<proteinExistence type="predicted"/>
<comment type="caution">
    <text evidence="1">The sequence shown here is derived from an EMBL/GenBank/DDBJ whole genome shotgun (WGS) entry which is preliminary data.</text>
</comment>
<keyword evidence="2" id="KW-1185">Reference proteome</keyword>
<evidence type="ECO:0000313" key="2">
    <source>
        <dbReference type="Proteomes" id="UP000193010"/>
    </source>
</evidence>